<dbReference type="RefSeq" id="WP_188166388.1">
    <property type="nucleotide sequence ID" value="NZ_JACVVX010000008.1"/>
</dbReference>
<dbReference type="GO" id="GO:0030975">
    <property type="term" value="F:thiamine binding"/>
    <property type="evidence" value="ECO:0007669"/>
    <property type="project" value="TreeGrafter"/>
</dbReference>
<proteinExistence type="predicted"/>
<gene>
    <name evidence="4" type="ORF">ICI42_20060</name>
</gene>
<evidence type="ECO:0000313" key="5">
    <source>
        <dbReference type="Proteomes" id="UP000643405"/>
    </source>
</evidence>
<feature type="signal peptide" evidence="3">
    <location>
        <begin position="1"/>
        <end position="25"/>
    </location>
</feature>
<dbReference type="InterPro" id="IPR006059">
    <property type="entry name" value="SBP"/>
</dbReference>
<dbReference type="Gene3D" id="3.40.190.10">
    <property type="entry name" value="Periplasmic binding protein-like II"/>
    <property type="match status" value="2"/>
</dbReference>
<dbReference type="SUPFAM" id="SSF53850">
    <property type="entry name" value="Periplasmic binding protein-like II"/>
    <property type="match status" value="1"/>
</dbReference>
<organism evidence="4 5">
    <name type="scientific">Oryzicola mucosus</name>
    <dbReference type="NCBI Taxonomy" id="2767425"/>
    <lineage>
        <taxon>Bacteria</taxon>
        <taxon>Pseudomonadati</taxon>
        <taxon>Pseudomonadota</taxon>
        <taxon>Alphaproteobacteria</taxon>
        <taxon>Hyphomicrobiales</taxon>
        <taxon>Phyllobacteriaceae</taxon>
        <taxon>Oryzicola</taxon>
    </lineage>
</organism>
<evidence type="ECO:0000256" key="3">
    <source>
        <dbReference type="SAM" id="SignalP"/>
    </source>
</evidence>
<name>A0A8J6U5T8_9HYPH</name>
<dbReference type="Proteomes" id="UP000643405">
    <property type="component" value="Unassembled WGS sequence"/>
</dbReference>
<protein>
    <submittedName>
        <fullName evidence="4">ABC transporter substrate-binding protein</fullName>
    </submittedName>
</protein>
<evidence type="ECO:0000256" key="1">
    <source>
        <dbReference type="ARBA" id="ARBA00022729"/>
    </source>
</evidence>
<dbReference type="CDD" id="cd13589">
    <property type="entry name" value="PBP2_polyamine_RpCGA009"/>
    <property type="match status" value="1"/>
</dbReference>
<comment type="caution">
    <text evidence="4">The sequence shown here is derived from an EMBL/GenBank/DDBJ whole genome shotgun (WGS) entry which is preliminary data.</text>
</comment>
<dbReference type="GO" id="GO:0015888">
    <property type="term" value="P:thiamine transport"/>
    <property type="evidence" value="ECO:0007669"/>
    <property type="project" value="TreeGrafter"/>
</dbReference>
<sequence length="351" mass="37751">MTTLKNATRAGLTALALALATSVAAAETVVLTAYSGIFQENYMKAVVEPFMKANPDITVEFYGMPNSAQMLGTLRAQASAPQIDIAIMDVSVAKAATDEGIFAPMDESVTKHLADLYPQARAEGVNAVGVTFDNLVLLYNTDKVKEAPSSWNALWDPQYAKQVSIPAVPDIQGTTLTIITDKMAGGTDYVKSVDAGIKRLEELAPLVQTWEPRPDVYQPISSGTAAIGIGWNARAQVYSDLSNGKLGVVLPEEGSGFQINVIGLVKDGPATDSAKKFIDYALSPETQAAFTEQMFYAPTNSKAAALISEAALKRTAAGAMDKMIDINWLEVAKIRDSITEQWRRRVIPLSR</sequence>
<evidence type="ECO:0000256" key="2">
    <source>
        <dbReference type="ARBA" id="ARBA00022764"/>
    </source>
</evidence>
<dbReference type="EMBL" id="JACVVX010000008">
    <property type="protein sequence ID" value="MBD0416950.1"/>
    <property type="molecule type" value="Genomic_DNA"/>
</dbReference>
<accession>A0A8J6U5T8</accession>
<dbReference type="Pfam" id="PF13416">
    <property type="entry name" value="SBP_bac_8"/>
    <property type="match status" value="1"/>
</dbReference>
<keyword evidence="2" id="KW-0574">Periplasm</keyword>
<dbReference type="GO" id="GO:0030288">
    <property type="term" value="C:outer membrane-bounded periplasmic space"/>
    <property type="evidence" value="ECO:0007669"/>
    <property type="project" value="TreeGrafter"/>
</dbReference>
<dbReference type="GO" id="GO:0030976">
    <property type="term" value="F:thiamine pyrophosphate binding"/>
    <property type="evidence" value="ECO:0007669"/>
    <property type="project" value="TreeGrafter"/>
</dbReference>
<reference evidence="4" key="1">
    <citation type="submission" date="2020-09" db="EMBL/GenBank/DDBJ databases">
        <title>Genome seq and assembly of Tianweitania sp.</title>
        <authorList>
            <person name="Chhetri G."/>
        </authorList>
    </citation>
    <scope>NUCLEOTIDE SEQUENCE</scope>
    <source>
        <strain evidence="4">Rool2</strain>
    </source>
</reference>
<keyword evidence="5" id="KW-1185">Reference proteome</keyword>
<dbReference type="AlphaFoldDB" id="A0A8J6U5T8"/>
<keyword evidence="1 3" id="KW-0732">Signal</keyword>
<evidence type="ECO:0000313" key="4">
    <source>
        <dbReference type="EMBL" id="MBD0416950.1"/>
    </source>
</evidence>
<dbReference type="PANTHER" id="PTHR30006">
    <property type="entry name" value="THIAMINE-BINDING PERIPLASMIC PROTEIN-RELATED"/>
    <property type="match status" value="1"/>
</dbReference>
<dbReference type="PANTHER" id="PTHR30006:SF2">
    <property type="entry name" value="ABC TRANSPORTER SUBSTRATE-BINDING PROTEIN"/>
    <property type="match status" value="1"/>
</dbReference>
<feature type="chain" id="PRO_5035326680" evidence="3">
    <location>
        <begin position="26"/>
        <end position="351"/>
    </location>
</feature>